<evidence type="ECO:0000256" key="6">
    <source>
        <dbReference type="ARBA" id="ARBA00022792"/>
    </source>
</evidence>
<evidence type="ECO:0000313" key="15">
    <source>
        <dbReference type="Proteomes" id="UP001324115"/>
    </source>
</evidence>
<proteinExistence type="inferred from homology"/>
<keyword evidence="7" id="KW-0809">Transit peptide</keyword>
<evidence type="ECO:0000256" key="10">
    <source>
        <dbReference type="ARBA" id="ARBA00023136"/>
    </source>
</evidence>
<feature type="repeat" description="Solcar" evidence="12">
    <location>
        <begin position="183"/>
        <end position="267"/>
    </location>
</feature>
<evidence type="ECO:0000256" key="7">
    <source>
        <dbReference type="ARBA" id="ARBA00022946"/>
    </source>
</evidence>
<keyword evidence="3 13" id="KW-0813">Transport</keyword>
<keyword evidence="4 12" id="KW-0812">Transmembrane</keyword>
<dbReference type="InterPro" id="IPR023395">
    <property type="entry name" value="MCP_dom_sf"/>
</dbReference>
<evidence type="ECO:0000313" key="14">
    <source>
        <dbReference type="EMBL" id="KAK4569202.1"/>
    </source>
</evidence>
<evidence type="ECO:0000256" key="4">
    <source>
        <dbReference type="ARBA" id="ARBA00022692"/>
    </source>
</evidence>
<dbReference type="PANTHER" id="PTHR45671">
    <property type="entry name" value="SOLUTE CARRIER FAMILY 25 (MITOCHONDRIAL CARRIER PHOSPHATE CARRIER), MEMBER 3, LIKE-RELATED-RELATED"/>
    <property type="match status" value="1"/>
</dbReference>
<evidence type="ECO:0000256" key="3">
    <source>
        <dbReference type="ARBA" id="ARBA00022448"/>
    </source>
</evidence>
<evidence type="ECO:0000256" key="13">
    <source>
        <dbReference type="RuleBase" id="RU000488"/>
    </source>
</evidence>
<dbReference type="SUPFAM" id="SSF103506">
    <property type="entry name" value="Mitochondrial carrier"/>
    <property type="match status" value="1"/>
</dbReference>
<dbReference type="AlphaFoldDB" id="A0AAN7EFX8"/>
<dbReference type="GO" id="GO:0005315">
    <property type="term" value="F:phosphate transmembrane transporter activity"/>
    <property type="evidence" value="ECO:0007669"/>
    <property type="project" value="InterPro"/>
</dbReference>
<dbReference type="GO" id="GO:1990547">
    <property type="term" value="P:mitochondrial phosphate ion transmembrane transport"/>
    <property type="evidence" value="ECO:0007669"/>
    <property type="project" value="InterPro"/>
</dbReference>
<dbReference type="Gene3D" id="1.50.40.10">
    <property type="entry name" value="Mitochondrial carrier domain"/>
    <property type="match status" value="2"/>
</dbReference>
<sequence>MEKDSLKAAGGRSAMIPSFLYSSSSSSLSKRLFDLDTLTRSTNLDHHDHGSSSSPPSISSLSSTKTATRSFVIPAPNEKVQMYSPEFYAACTAGGILSCGLTHTAVTPLDLVKCNMQIDPAKYKSISSGFGVLFRDQGVKGFFKGWVPTMLGYSMQGACKFGFYEFFKKYYSDIAGPEFAAKYKTLIYLAGSASAEFIADIALCPMEAVKVRVQTQPGFARGLSDGFPKFVKSEGTLGLYKGLVPLWGRQIPYTMMKFASFETIVEMLYKYAIPTPKDQCSKTLQLGVSFAGGYVAGVFCAIVSHPADNLVSFLNNAKGATVRDAVQKLGWWGLFTRGLPLRIVMIGTLTGAQWGIYDAFKVFVGLPTTGGVSPPPAPAATVLATA</sequence>
<accession>A0AAN7EFX8</accession>
<dbReference type="Proteomes" id="UP001324115">
    <property type="component" value="Unassembled WGS sequence"/>
</dbReference>
<dbReference type="EMBL" id="JAXUIC010000010">
    <property type="protein sequence ID" value="KAK4569202.1"/>
    <property type="molecule type" value="Genomic_DNA"/>
</dbReference>
<keyword evidence="15" id="KW-1185">Reference proteome</keyword>
<reference evidence="14 15" key="1">
    <citation type="journal article" date="2023" name="G3 (Bethesda)">
        <title>A haplotype-resolved chromosome-scale genome for Quercus rubra L. provides insights into the genetics of adaptive traits for red oak species.</title>
        <authorList>
            <person name="Kapoor B."/>
            <person name="Jenkins J."/>
            <person name="Schmutz J."/>
            <person name="Zhebentyayeva T."/>
            <person name="Kuelheim C."/>
            <person name="Coggeshall M."/>
            <person name="Heim C."/>
            <person name="Lasky J.R."/>
            <person name="Leites L."/>
            <person name="Islam-Faridi N."/>
            <person name="Romero-Severson J."/>
            <person name="DeLeo V.L."/>
            <person name="Lucas S.M."/>
            <person name="Lazic D."/>
            <person name="Gailing O."/>
            <person name="Carlson J."/>
            <person name="Staton M."/>
        </authorList>
    </citation>
    <scope>NUCLEOTIDE SEQUENCE [LARGE SCALE GENOMIC DNA]</scope>
    <source>
        <strain evidence="14">Pseudo-F2</strain>
    </source>
</reference>
<gene>
    <name evidence="14" type="ORF">RGQ29_004558</name>
</gene>
<dbReference type="InterPro" id="IPR018108">
    <property type="entry name" value="MCP_transmembrane"/>
</dbReference>
<dbReference type="PANTHER" id="PTHR45671:SF10">
    <property type="entry name" value="SOLUTE CARRIER FAMILY 25 MEMBER 3"/>
    <property type="match status" value="1"/>
</dbReference>
<evidence type="ECO:0000256" key="11">
    <source>
        <dbReference type="ARBA" id="ARBA00054871"/>
    </source>
</evidence>
<protein>
    <submittedName>
        <fullName evidence="14">Uncharacterized protein</fullName>
    </submittedName>
</protein>
<comment type="similarity">
    <text evidence="2 13">Belongs to the mitochondrial carrier (TC 2.A.29) family.</text>
</comment>
<evidence type="ECO:0000256" key="8">
    <source>
        <dbReference type="ARBA" id="ARBA00022989"/>
    </source>
</evidence>
<comment type="subcellular location">
    <subcellularLocation>
        <location evidence="1">Mitochondrion inner membrane</location>
        <topology evidence="1">Multi-pass membrane protein</topology>
    </subcellularLocation>
</comment>
<evidence type="ECO:0000256" key="5">
    <source>
        <dbReference type="ARBA" id="ARBA00022737"/>
    </source>
</evidence>
<dbReference type="GO" id="GO:0006970">
    <property type="term" value="P:response to osmotic stress"/>
    <property type="evidence" value="ECO:0007669"/>
    <property type="project" value="UniProtKB-ARBA"/>
</dbReference>
<organism evidence="14 15">
    <name type="scientific">Quercus rubra</name>
    <name type="common">Northern red oak</name>
    <name type="synonym">Quercus borealis</name>
    <dbReference type="NCBI Taxonomy" id="3512"/>
    <lineage>
        <taxon>Eukaryota</taxon>
        <taxon>Viridiplantae</taxon>
        <taxon>Streptophyta</taxon>
        <taxon>Embryophyta</taxon>
        <taxon>Tracheophyta</taxon>
        <taxon>Spermatophyta</taxon>
        <taxon>Magnoliopsida</taxon>
        <taxon>eudicotyledons</taxon>
        <taxon>Gunneridae</taxon>
        <taxon>Pentapetalae</taxon>
        <taxon>rosids</taxon>
        <taxon>fabids</taxon>
        <taxon>Fagales</taxon>
        <taxon>Fagaceae</taxon>
        <taxon>Quercus</taxon>
    </lineage>
</organism>
<evidence type="ECO:0000256" key="2">
    <source>
        <dbReference type="ARBA" id="ARBA00006375"/>
    </source>
</evidence>
<feature type="repeat" description="Solcar" evidence="12">
    <location>
        <begin position="86"/>
        <end position="170"/>
    </location>
</feature>
<keyword evidence="8" id="KW-1133">Transmembrane helix</keyword>
<dbReference type="Pfam" id="PF00153">
    <property type="entry name" value="Mito_carr"/>
    <property type="match status" value="2"/>
</dbReference>
<evidence type="ECO:0000256" key="12">
    <source>
        <dbReference type="PROSITE-ProRule" id="PRU00282"/>
    </source>
</evidence>
<keyword evidence="6" id="KW-0999">Mitochondrion inner membrane</keyword>
<keyword evidence="9" id="KW-0496">Mitochondrion</keyword>
<evidence type="ECO:0000256" key="9">
    <source>
        <dbReference type="ARBA" id="ARBA00023128"/>
    </source>
</evidence>
<evidence type="ECO:0000256" key="1">
    <source>
        <dbReference type="ARBA" id="ARBA00004448"/>
    </source>
</evidence>
<feature type="repeat" description="Solcar" evidence="12">
    <location>
        <begin position="284"/>
        <end position="363"/>
    </location>
</feature>
<dbReference type="GO" id="GO:0005743">
    <property type="term" value="C:mitochondrial inner membrane"/>
    <property type="evidence" value="ECO:0007669"/>
    <property type="project" value="UniProtKB-SubCell"/>
</dbReference>
<keyword evidence="5" id="KW-0677">Repeat</keyword>
<dbReference type="PROSITE" id="PS50920">
    <property type="entry name" value="SOLCAR"/>
    <property type="match status" value="3"/>
</dbReference>
<dbReference type="GO" id="GO:0003729">
    <property type="term" value="F:mRNA binding"/>
    <property type="evidence" value="ECO:0007669"/>
    <property type="project" value="UniProtKB-ARBA"/>
</dbReference>
<name>A0AAN7EFX8_QUERU</name>
<dbReference type="FunFam" id="1.50.40.10:FF:000012">
    <property type="entry name" value="Phosphate carrier protein, mitochondrial"/>
    <property type="match status" value="1"/>
</dbReference>
<comment type="caution">
    <text evidence="14">The sequence shown here is derived from an EMBL/GenBank/DDBJ whole genome shotgun (WGS) entry which is preliminary data.</text>
</comment>
<comment type="function">
    <text evidence="11">Transport of phosphate groups from the cytosol to the mitochondrial matrix. Mediates salt stress tolerance through an ATP-dependent pathway and via modulation of the gibberellin metabolism.</text>
</comment>
<keyword evidence="10 12" id="KW-0472">Membrane</keyword>
<dbReference type="InterPro" id="IPR044677">
    <property type="entry name" value="SLC25A3/Pic2/Mir1-like"/>
</dbReference>